<dbReference type="Pfam" id="PF18203">
    <property type="entry name" value="IPTL-CTERM"/>
    <property type="match status" value="1"/>
</dbReference>
<dbReference type="NCBIfam" id="NF038125">
    <property type="entry name" value="PEP_CTERM_THxN"/>
    <property type="match status" value="1"/>
</dbReference>
<dbReference type="EMBL" id="CP058554">
    <property type="protein sequence ID" value="QMV74853.1"/>
    <property type="molecule type" value="Genomic_DNA"/>
</dbReference>
<dbReference type="InterPro" id="IPR026442">
    <property type="entry name" value="IPTL_CTERM"/>
</dbReference>
<evidence type="ECO:0000256" key="2">
    <source>
        <dbReference type="SAM" id="Phobius"/>
    </source>
</evidence>
<evidence type="ECO:0000313" key="5">
    <source>
        <dbReference type="Proteomes" id="UP000515240"/>
    </source>
</evidence>
<feature type="transmembrane region" description="Helical" evidence="2">
    <location>
        <begin position="470"/>
        <end position="490"/>
    </location>
</feature>
<keyword evidence="2" id="KW-0812">Transmembrane</keyword>
<dbReference type="Proteomes" id="UP000515240">
    <property type="component" value="Chromosome"/>
</dbReference>
<sequence length="496" mass="48842">MAAGTVAAAPVEWDYVVSAQFVTASGNTTFNGAGPGTSNGCELVSVTDITWGACPSGPAGVGRSGIGISDSPKTGTLVTNGAAQPANTYTHANNVVASSYATLASATIATTLGIRRKDSGDPYSYETFTYTIRFSETPNTVDTTPCVVPSETPCSDIWVLDGSVNRTIVFGGDEFVFSFFPAPAANPLPDAYCAAANAESGCIGFTTVEGEANAIPFLLNLTQTATVAGRAYVEGSAPANTQDDGQAVDVGSALDVALTCTEPSYSAGPVATAADGSFSFEGVPVGASCTISATPPAGLQAAYTQQGLTGSAADPGSLDTSVAGSTAAQAIAIDVPSGGSSGNLFAWRAVSDMQSSTVCTPGTAAAGALVACTTTCTNVGSSSALNAFCSISNAVSLPGSPSPVCTGPAAVPSQGVLSCTVSFNLPASGSVTVLGATGADNDSNGGSDGALGNNPSSAEVTTQATAPAPVPTLGIGALLLLAALLGGLAWDERRRV</sequence>
<protein>
    <submittedName>
        <fullName evidence="4">THxN family PEP-CTERM protein</fullName>
    </submittedName>
</protein>
<dbReference type="KEGG" id="cpis:HS961_19525"/>
<organism evidence="4 5">
    <name type="scientific">Comamonas piscis</name>
    <dbReference type="NCBI Taxonomy" id="1562974"/>
    <lineage>
        <taxon>Bacteria</taxon>
        <taxon>Pseudomonadati</taxon>
        <taxon>Pseudomonadota</taxon>
        <taxon>Betaproteobacteria</taxon>
        <taxon>Burkholderiales</taxon>
        <taxon>Comamonadaceae</taxon>
        <taxon>Comamonas</taxon>
    </lineage>
</organism>
<gene>
    <name evidence="4" type="ORF">HS961_19525</name>
</gene>
<name>A0A7G5ELH8_9BURK</name>
<reference evidence="4 5" key="1">
    <citation type="journal article" date="2020" name="G3 (Bethesda)">
        <title>CeMbio - The Caenorhabditis elegans Microbiome Resource.</title>
        <authorList>
            <person name="Dirksen P."/>
            <person name="Assie A."/>
            <person name="Zimmermann J."/>
            <person name="Zhang F."/>
            <person name="Tietje A.M."/>
            <person name="Marsh S.A."/>
            <person name="Felix M.A."/>
            <person name="Shapira M."/>
            <person name="Kaleta C."/>
            <person name="Schulenburg H."/>
            <person name="Samuel B."/>
        </authorList>
    </citation>
    <scope>NUCLEOTIDE SEQUENCE [LARGE SCALE GENOMIC DNA]</scope>
    <source>
        <strain evidence="4 5">BIGb0172</strain>
    </source>
</reference>
<dbReference type="AlphaFoldDB" id="A0A7G5ELH8"/>
<feature type="domain" description="IPTL-CTERM protein sorting" evidence="3">
    <location>
        <begin position="468"/>
        <end position="495"/>
    </location>
</feature>
<keyword evidence="5" id="KW-1185">Reference proteome</keyword>
<evidence type="ECO:0000313" key="4">
    <source>
        <dbReference type="EMBL" id="QMV74853.1"/>
    </source>
</evidence>
<accession>A0A7G5ELH8</accession>
<evidence type="ECO:0000256" key="1">
    <source>
        <dbReference type="SAM" id="MobiDB-lite"/>
    </source>
</evidence>
<keyword evidence="2" id="KW-1133">Transmembrane helix</keyword>
<proteinExistence type="predicted"/>
<dbReference type="NCBIfam" id="TIGR04174">
    <property type="entry name" value="IPTL_CTERM"/>
    <property type="match status" value="1"/>
</dbReference>
<keyword evidence="2" id="KW-0472">Membrane</keyword>
<feature type="region of interest" description="Disordered" evidence="1">
    <location>
        <begin position="442"/>
        <end position="464"/>
    </location>
</feature>
<evidence type="ECO:0000259" key="3">
    <source>
        <dbReference type="Pfam" id="PF18203"/>
    </source>
</evidence>